<reference evidence="5" key="1">
    <citation type="submission" date="2005-07" db="EMBL/GenBank/DDBJ databases">
        <title>A hyperthermophilic lifestyle for uncultured Archaea of the DHVE2 lineage: evidence from environmental genomics.</title>
        <authorList>
            <person name="Moussard H."/>
            <person name="Hennecke G."/>
            <person name="Moreira D."/>
            <person name="Jouffe V."/>
            <person name="Lopez-Garcia P."/>
            <person name="Jeanthon C."/>
        </authorList>
    </citation>
    <scope>NUCLEOTIDE SEQUENCE</scope>
</reference>
<dbReference type="NCBIfam" id="NF003142">
    <property type="entry name" value="PRK04057.1"/>
    <property type="match status" value="1"/>
</dbReference>
<dbReference type="EMBL" id="DQ118404">
    <property type="protein sequence ID" value="AAZ32507.1"/>
    <property type="molecule type" value="Genomic_DNA"/>
</dbReference>
<dbReference type="GO" id="GO:1990904">
    <property type="term" value="C:ribonucleoprotein complex"/>
    <property type="evidence" value="ECO:0007669"/>
    <property type="project" value="UniProtKB-KW"/>
</dbReference>
<dbReference type="SMART" id="SM01397">
    <property type="entry name" value="Ribosomal_S3Ae"/>
    <property type="match status" value="1"/>
</dbReference>
<evidence type="ECO:0000256" key="2">
    <source>
        <dbReference type="ARBA" id="ARBA00023274"/>
    </source>
</evidence>
<dbReference type="Pfam" id="PF01015">
    <property type="entry name" value="Ribosomal_S3Ae"/>
    <property type="match status" value="1"/>
</dbReference>
<keyword evidence="1 3" id="KW-0689">Ribosomal protein</keyword>
<dbReference type="GO" id="GO:0005840">
    <property type="term" value="C:ribosome"/>
    <property type="evidence" value="ECO:0007669"/>
    <property type="project" value="UniProtKB-KW"/>
</dbReference>
<evidence type="ECO:0000256" key="4">
    <source>
        <dbReference type="RuleBase" id="RU000668"/>
    </source>
</evidence>
<dbReference type="GO" id="GO:0003735">
    <property type="term" value="F:structural constituent of ribosome"/>
    <property type="evidence" value="ECO:0007669"/>
    <property type="project" value="InterPro"/>
</dbReference>
<sequence>MAGKRDRSARKVRDKWRSKVWYTIITPETFSSKEIGMTPADEPEKVIGRIAESTLYDLTGNFKKMHVKLYFKINRVQGTNAYTRFTGHDMTTDYIRRMIRRRRSRIDAIFNVDTSDGYRMRVKVLTVPDRRIKSSIKTEIRKKIQEYLTEKAHSMTFSEYVKYLLADETPRDLSKVLKPIYPVKRIEIRKSEVLYFPEEKIVELVREDEPEEIEVEPAQEESVAS</sequence>
<dbReference type="AlphaFoldDB" id="Q3SA75"/>
<keyword evidence="2 3" id="KW-0687">Ribonucleoprotein</keyword>
<evidence type="ECO:0000256" key="3">
    <source>
        <dbReference type="HAMAP-Rule" id="MF_00359"/>
    </source>
</evidence>
<name>Q3SA75_9EURY</name>
<evidence type="ECO:0000313" key="5">
    <source>
        <dbReference type="EMBL" id="AAZ32507.1"/>
    </source>
</evidence>
<proteinExistence type="inferred from homology"/>
<dbReference type="InterPro" id="IPR030838">
    <property type="entry name" value="Ribosomal_eS1_arc"/>
</dbReference>
<protein>
    <recommendedName>
        <fullName evidence="3">Small ribosomal subunit protein eS1</fullName>
    </recommendedName>
</protein>
<comment type="similarity">
    <text evidence="3 4">Belongs to the eukaryotic ribosomal protein eS1 family.</text>
</comment>
<dbReference type="HAMAP" id="MF_00359">
    <property type="entry name" value="Ribosomal_eS1"/>
    <property type="match status" value="1"/>
</dbReference>
<organism evidence="5">
    <name type="scientific">uncultured euryarchaeote Alv-FOS4</name>
    <dbReference type="NCBI Taxonomy" id="337893"/>
    <lineage>
        <taxon>Archaea</taxon>
        <taxon>Methanobacteriati</taxon>
        <taxon>Methanobacteriota</taxon>
        <taxon>environmental samples</taxon>
    </lineage>
</organism>
<dbReference type="GO" id="GO:0006412">
    <property type="term" value="P:translation"/>
    <property type="evidence" value="ECO:0007669"/>
    <property type="project" value="UniProtKB-UniRule"/>
</dbReference>
<dbReference type="InterPro" id="IPR018281">
    <property type="entry name" value="Ribosomal_eS1_CS"/>
</dbReference>
<gene>
    <name evidence="5" type="primary">rps3AE</name>
    <name evidence="3" type="synonym">rps3ae</name>
</gene>
<dbReference type="PROSITE" id="PS01191">
    <property type="entry name" value="RIBOSOMAL_S3AE"/>
    <property type="match status" value="1"/>
</dbReference>
<accession>Q3SA75</accession>
<dbReference type="InterPro" id="IPR001593">
    <property type="entry name" value="Ribosomal_eS1"/>
</dbReference>
<evidence type="ECO:0000256" key="1">
    <source>
        <dbReference type="ARBA" id="ARBA00022980"/>
    </source>
</evidence>